<dbReference type="EMBL" id="JAMZFT010000004">
    <property type="protein sequence ID" value="MCP1337878.1"/>
    <property type="molecule type" value="Genomic_DNA"/>
</dbReference>
<reference evidence="2" key="1">
    <citation type="submission" date="2022-06" db="EMBL/GenBank/DDBJ databases">
        <title>Isolation and Genomics of Futiania mangrovii gen. nov., sp. nov., a Rare and Metabolically-versatile member in the Class Alphaproteobacteria.</title>
        <authorList>
            <person name="Liu L."/>
            <person name="Huang W.-C."/>
            <person name="Pan J."/>
            <person name="Li J."/>
            <person name="Huang Y."/>
            <person name="Du H."/>
            <person name="Liu Y."/>
            <person name="Li M."/>
        </authorList>
    </citation>
    <scope>NUCLEOTIDE SEQUENCE</scope>
    <source>
        <strain evidence="2">FT118</strain>
    </source>
</reference>
<proteinExistence type="predicted"/>
<evidence type="ECO:0000313" key="3">
    <source>
        <dbReference type="Proteomes" id="UP001055804"/>
    </source>
</evidence>
<dbReference type="RefSeq" id="WP_269333838.1">
    <property type="nucleotide sequence ID" value="NZ_JAMZFT010000004.1"/>
</dbReference>
<evidence type="ECO:0000256" key="1">
    <source>
        <dbReference type="SAM" id="Phobius"/>
    </source>
</evidence>
<gene>
    <name evidence="2" type="ORF">NJQ99_15760</name>
</gene>
<organism evidence="2 3">
    <name type="scientific">Futiania mangrovi</name>
    <dbReference type="NCBI Taxonomy" id="2959716"/>
    <lineage>
        <taxon>Bacteria</taxon>
        <taxon>Pseudomonadati</taxon>
        <taxon>Pseudomonadota</taxon>
        <taxon>Alphaproteobacteria</taxon>
        <taxon>Futianiales</taxon>
        <taxon>Futianiaceae</taxon>
        <taxon>Futiania</taxon>
    </lineage>
</organism>
<sequence>MRSDAGFSLLEAVIGFAVAALALVPLLQVYASSGQAGQRSAALLTAVELAETAIGRFDAAPAPGTQAPVVERGLEWVLSASPLSGEGTGARLLRVTVTVRTPESQRPVHVLTTLRHVPPAGAAGGRPG</sequence>
<keyword evidence="1" id="KW-0472">Membrane</keyword>
<feature type="transmembrane region" description="Helical" evidence="1">
    <location>
        <begin position="12"/>
        <end position="31"/>
    </location>
</feature>
<name>A0A9J6PH95_9PROT</name>
<accession>A0A9J6PH95</accession>
<dbReference type="AlphaFoldDB" id="A0A9J6PH95"/>
<dbReference type="Proteomes" id="UP001055804">
    <property type="component" value="Unassembled WGS sequence"/>
</dbReference>
<evidence type="ECO:0008006" key="4">
    <source>
        <dbReference type="Google" id="ProtNLM"/>
    </source>
</evidence>
<protein>
    <recommendedName>
        <fullName evidence="4">Prepilin-type N-terminal cleavage/methylation domain-containing protein</fullName>
    </recommendedName>
</protein>
<keyword evidence="3" id="KW-1185">Reference proteome</keyword>
<evidence type="ECO:0000313" key="2">
    <source>
        <dbReference type="EMBL" id="MCP1337878.1"/>
    </source>
</evidence>
<keyword evidence="1" id="KW-1133">Transmembrane helix</keyword>
<keyword evidence="1" id="KW-0812">Transmembrane</keyword>
<comment type="caution">
    <text evidence="2">The sequence shown here is derived from an EMBL/GenBank/DDBJ whole genome shotgun (WGS) entry which is preliminary data.</text>
</comment>